<dbReference type="EMBL" id="JBBPBM010000020">
    <property type="protein sequence ID" value="KAK8551663.1"/>
    <property type="molecule type" value="Genomic_DNA"/>
</dbReference>
<evidence type="ECO:0000259" key="2">
    <source>
        <dbReference type="PROSITE" id="PS51485"/>
    </source>
</evidence>
<evidence type="ECO:0000313" key="3">
    <source>
        <dbReference type="EMBL" id="KAK8551663.1"/>
    </source>
</evidence>
<protein>
    <recommendedName>
        <fullName evidence="2">Phytocyanin domain-containing protein</fullName>
    </recommendedName>
</protein>
<proteinExistence type="predicted"/>
<evidence type="ECO:0000256" key="1">
    <source>
        <dbReference type="SAM" id="SignalP"/>
    </source>
</evidence>
<reference evidence="3 4" key="1">
    <citation type="journal article" date="2024" name="G3 (Bethesda)">
        <title>Genome assembly of Hibiscus sabdariffa L. provides insights into metabolisms of medicinal natural products.</title>
        <authorList>
            <person name="Kim T."/>
        </authorList>
    </citation>
    <scope>NUCLEOTIDE SEQUENCE [LARGE SCALE GENOMIC DNA]</scope>
    <source>
        <strain evidence="3">TK-2024</strain>
        <tissue evidence="3">Old leaves</tissue>
    </source>
</reference>
<sequence>MDVLQMVMVVVVMAATFGEEMVGAQMHHVVGGDRGWDPSSDVASWSSSRSFSVGDKIWFAYSAVEESIDELNAMRATP</sequence>
<dbReference type="Gene3D" id="2.60.40.420">
    <property type="entry name" value="Cupredoxins - blue copper proteins"/>
    <property type="match status" value="1"/>
</dbReference>
<gene>
    <name evidence="3" type="ORF">V6N12_040294</name>
</gene>
<keyword evidence="4" id="KW-1185">Reference proteome</keyword>
<feature type="chain" id="PRO_5047207519" description="Phytocyanin domain-containing protein" evidence="1">
    <location>
        <begin position="19"/>
        <end position="78"/>
    </location>
</feature>
<organism evidence="3 4">
    <name type="scientific">Hibiscus sabdariffa</name>
    <name type="common">roselle</name>
    <dbReference type="NCBI Taxonomy" id="183260"/>
    <lineage>
        <taxon>Eukaryota</taxon>
        <taxon>Viridiplantae</taxon>
        <taxon>Streptophyta</taxon>
        <taxon>Embryophyta</taxon>
        <taxon>Tracheophyta</taxon>
        <taxon>Spermatophyta</taxon>
        <taxon>Magnoliopsida</taxon>
        <taxon>eudicotyledons</taxon>
        <taxon>Gunneridae</taxon>
        <taxon>Pentapetalae</taxon>
        <taxon>rosids</taxon>
        <taxon>malvids</taxon>
        <taxon>Malvales</taxon>
        <taxon>Malvaceae</taxon>
        <taxon>Malvoideae</taxon>
        <taxon>Hibiscus</taxon>
    </lineage>
</organism>
<dbReference type="InterPro" id="IPR003245">
    <property type="entry name" value="Phytocyanin_dom"/>
</dbReference>
<dbReference type="Pfam" id="PF02298">
    <property type="entry name" value="Cu_bind_like"/>
    <property type="match status" value="1"/>
</dbReference>
<dbReference type="Proteomes" id="UP001472677">
    <property type="component" value="Unassembled WGS sequence"/>
</dbReference>
<feature type="domain" description="Phytocyanin" evidence="2">
    <location>
        <begin position="26"/>
        <end position="78"/>
    </location>
</feature>
<accession>A0ABR2E569</accession>
<dbReference type="SUPFAM" id="SSF49503">
    <property type="entry name" value="Cupredoxins"/>
    <property type="match status" value="1"/>
</dbReference>
<dbReference type="InterPro" id="IPR008972">
    <property type="entry name" value="Cupredoxin"/>
</dbReference>
<feature type="signal peptide" evidence="1">
    <location>
        <begin position="1"/>
        <end position="18"/>
    </location>
</feature>
<evidence type="ECO:0000313" key="4">
    <source>
        <dbReference type="Proteomes" id="UP001472677"/>
    </source>
</evidence>
<name>A0ABR2E569_9ROSI</name>
<keyword evidence="1" id="KW-0732">Signal</keyword>
<dbReference type="PROSITE" id="PS51485">
    <property type="entry name" value="PHYTOCYANIN"/>
    <property type="match status" value="1"/>
</dbReference>
<comment type="caution">
    <text evidence="3">The sequence shown here is derived from an EMBL/GenBank/DDBJ whole genome shotgun (WGS) entry which is preliminary data.</text>
</comment>